<dbReference type="PROSITE" id="PS50983">
    <property type="entry name" value="FE_B12_PBP"/>
    <property type="match status" value="1"/>
</dbReference>
<gene>
    <name evidence="6" type="ORF">Q7514_21790</name>
</gene>
<proteinExistence type="inferred from homology"/>
<evidence type="ECO:0000256" key="4">
    <source>
        <dbReference type="ARBA" id="ARBA00022729"/>
    </source>
</evidence>
<accession>A0ABU7LF19</accession>
<dbReference type="SUPFAM" id="SSF53807">
    <property type="entry name" value="Helical backbone' metal receptor"/>
    <property type="match status" value="1"/>
</dbReference>
<dbReference type="InterPro" id="IPR051313">
    <property type="entry name" value="Bact_iron-sidero_bind"/>
</dbReference>
<keyword evidence="4" id="KW-0732">Signal</keyword>
<sequence>MKWRITGMAGLIGAAALVAGCSQEASSTGVVTGASEATGVVTEYESITVTHAFGETVVESEPQRIVALGATATDAVLALGGTLVGAAASPVSATGISPWQEDLLDPASTTLLQMDQVGGYDYEQILSLDPDVVLAQEAGNAEAIYDELGDVVPVIPFHENVFGDSWQTVTRDVATILGKEEAGDELVASVESASDAPDGLDGRTWLFLAAPAPGLVNVINNEDDPMSQFFARYGMKISPEVLALEDNAQNPGTAVVSEENYGVLDADFVIVAAGSDEASSQLLGSPTFSAVPAVVDGRTWVTDMTVAMALRSPTVLAVPWVADQLQPKLETVADR</sequence>
<comment type="caution">
    <text evidence="6">The sequence shown here is derived from an EMBL/GenBank/DDBJ whole genome shotgun (WGS) entry which is preliminary data.</text>
</comment>
<dbReference type="EMBL" id="JAUTXY010000011">
    <property type="protein sequence ID" value="MEE2060155.1"/>
    <property type="molecule type" value="Genomic_DNA"/>
</dbReference>
<evidence type="ECO:0000256" key="2">
    <source>
        <dbReference type="ARBA" id="ARBA00008814"/>
    </source>
</evidence>
<evidence type="ECO:0000256" key="3">
    <source>
        <dbReference type="ARBA" id="ARBA00022448"/>
    </source>
</evidence>
<dbReference type="Gene3D" id="3.40.50.1980">
    <property type="entry name" value="Nitrogenase molybdenum iron protein domain"/>
    <property type="match status" value="2"/>
</dbReference>
<dbReference type="PANTHER" id="PTHR30532:SF24">
    <property type="entry name" value="FERRIC ENTEROBACTIN-BINDING PERIPLASMIC PROTEIN FEPB"/>
    <property type="match status" value="1"/>
</dbReference>
<organism evidence="6 7">
    <name type="scientific">Rhodococcus artemisiae</name>
    <dbReference type="NCBI Taxonomy" id="714159"/>
    <lineage>
        <taxon>Bacteria</taxon>
        <taxon>Bacillati</taxon>
        <taxon>Actinomycetota</taxon>
        <taxon>Actinomycetes</taxon>
        <taxon>Mycobacteriales</taxon>
        <taxon>Nocardiaceae</taxon>
        <taxon>Rhodococcus</taxon>
    </lineage>
</organism>
<evidence type="ECO:0000313" key="6">
    <source>
        <dbReference type="EMBL" id="MEE2060155.1"/>
    </source>
</evidence>
<evidence type="ECO:0000256" key="1">
    <source>
        <dbReference type="ARBA" id="ARBA00004196"/>
    </source>
</evidence>
<dbReference type="RefSeq" id="WP_330135345.1">
    <property type="nucleotide sequence ID" value="NZ_JAUTXY010000011.1"/>
</dbReference>
<dbReference type="InterPro" id="IPR002491">
    <property type="entry name" value="ABC_transptr_periplasmic_BD"/>
</dbReference>
<protein>
    <submittedName>
        <fullName evidence="6">ABC transporter substrate-binding protein</fullName>
    </submittedName>
</protein>
<comment type="similarity">
    <text evidence="2">Belongs to the bacterial solute-binding protein 8 family.</text>
</comment>
<comment type="subcellular location">
    <subcellularLocation>
        <location evidence="1">Cell envelope</location>
    </subcellularLocation>
</comment>
<evidence type="ECO:0000259" key="5">
    <source>
        <dbReference type="PROSITE" id="PS50983"/>
    </source>
</evidence>
<dbReference type="PROSITE" id="PS51257">
    <property type="entry name" value="PROKAR_LIPOPROTEIN"/>
    <property type="match status" value="1"/>
</dbReference>
<keyword evidence="7" id="KW-1185">Reference proteome</keyword>
<dbReference type="Pfam" id="PF01497">
    <property type="entry name" value="Peripla_BP_2"/>
    <property type="match status" value="1"/>
</dbReference>
<evidence type="ECO:0000313" key="7">
    <source>
        <dbReference type="Proteomes" id="UP001336020"/>
    </source>
</evidence>
<feature type="domain" description="Fe/B12 periplasmic-binding" evidence="5">
    <location>
        <begin position="64"/>
        <end position="333"/>
    </location>
</feature>
<name>A0ABU7LF19_9NOCA</name>
<reference evidence="6 7" key="1">
    <citation type="submission" date="2023-07" db="EMBL/GenBank/DDBJ databases">
        <authorList>
            <person name="Girao M."/>
            <person name="Carvalho M.F."/>
        </authorList>
    </citation>
    <scope>NUCLEOTIDE SEQUENCE [LARGE SCALE GENOMIC DNA]</scope>
    <source>
        <strain evidence="6 7">YIM65754</strain>
    </source>
</reference>
<dbReference type="PANTHER" id="PTHR30532">
    <property type="entry name" value="IRON III DICITRATE-BINDING PERIPLASMIC PROTEIN"/>
    <property type="match status" value="1"/>
</dbReference>
<dbReference type="Proteomes" id="UP001336020">
    <property type="component" value="Unassembled WGS sequence"/>
</dbReference>
<keyword evidence="3" id="KW-0813">Transport</keyword>